<dbReference type="Proteomes" id="UP000268059">
    <property type="component" value="Chromosome"/>
</dbReference>
<keyword evidence="5" id="KW-1185">Reference proteome</keyword>
<evidence type="ECO:0000256" key="1">
    <source>
        <dbReference type="ARBA" id="ARBA00022801"/>
    </source>
</evidence>
<dbReference type="Gene3D" id="2.40.50.460">
    <property type="match status" value="1"/>
</dbReference>
<evidence type="ECO:0000313" key="4">
    <source>
        <dbReference type="EMBL" id="BBH27533.1"/>
    </source>
</evidence>
<evidence type="ECO:0000313" key="5">
    <source>
        <dbReference type="Proteomes" id="UP000268059"/>
    </source>
</evidence>
<dbReference type="InParanoid" id="A0A3G9JRB9"/>
<dbReference type="Pfam" id="PF17768">
    <property type="entry name" value="RecJ_OB"/>
    <property type="match status" value="1"/>
</dbReference>
<name>A0A3G9JRB9_9FIRM</name>
<gene>
    <name evidence="4" type="ORF">SG0102_24670</name>
</gene>
<proteinExistence type="predicted"/>
<sequence>MKQTEFVCTKTPAIEKEFEVGTILAQVLEARSFTKEAFEKIGQDYDFDASMIDHGEDFLKTFQSKIENKEKFLFVADTALDSLFSVLIFIRLLAKIKIPFEVKYIHKDEYMLRGNILIFRDHSISLFNRSEDINITINEGPLALSTIACSIASLYGLEKYSLALGAIGVLCSTTPLLKQNRTLFIRGREILEEERYFTFERIMITKEKRNNMLLYGGDGHVSYSAPMVRSRVVYPLETYVEKNPEIHWNRLLQYFLNPKKQGGTYQKFGEALSTIKADHEEPQNDYTPIVTTLEDITKDAIKEMEKALEPYGVGNLRPFFKIKDAEIESIRKFDMSRGLELSFRTSHGLVKATAYDVPIAHTKLKKGDHLDIEGSLYISSFSGLPTIKMEDIAVK</sequence>
<organism evidence="4 5">
    <name type="scientific">Intestinibaculum porci</name>
    <dbReference type="NCBI Taxonomy" id="2487118"/>
    <lineage>
        <taxon>Bacteria</taxon>
        <taxon>Bacillati</taxon>
        <taxon>Bacillota</taxon>
        <taxon>Erysipelotrichia</taxon>
        <taxon>Erysipelotrichales</taxon>
        <taxon>Erysipelotrichaceae</taxon>
        <taxon>Intestinibaculum</taxon>
    </lineage>
</organism>
<keyword evidence="1" id="KW-0378">Hydrolase</keyword>
<dbReference type="PANTHER" id="PTHR30255">
    <property type="entry name" value="SINGLE-STRANDED-DNA-SPECIFIC EXONUCLEASE RECJ"/>
    <property type="match status" value="1"/>
</dbReference>
<keyword evidence="2" id="KW-0472">Membrane</keyword>
<dbReference type="OrthoDB" id="3035258at2"/>
<feature type="transmembrane region" description="Helical" evidence="2">
    <location>
        <begin position="72"/>
        <end position="94"/>
    </location>
</feature>
<protein>
    <recommendedName>
        <fullName evidence="3">RecJ OB domain-containing protein</fullName>
    </recommendedName>
</protein>
<reference evidence="4 5" key="1">
    <citation type="submission" date="2018-11" db="EMBL/GenBank/DDBJ databases">
        <title>Novel Erysipelotrichaceae bacterium isolated from small intestine of a swine.</title>
        <authorList>
            <person name="Kim J.S."/>
            <person name="Choe H."/>
            <person name="Lee Y.R."/>
            <person name="Kim K.M."/>
            <person name="Park D.S."/>
        </authorList>
    </citation>
    <scope>NUCLEOTIDE SEQUENCE [LARGE SCALE GENOMIC DNA]</scope>
    <source>
        <strain evidence="4 5">SG0102</strain>
    </source>
</reference>
<keyword evidence="2" id="KW-1133">Transmembrane helix</keyword>
<keyword evidence="2" id="KW-0812">Transmembrane</keyword>
<dbReference type="InterPro" id="IPR051673">
    <property type="entry name" value="SSDNA_exonuclease_RecJ"/>
</dbReference>
<evidence type="ECO:0000256" key="2">
    <source>
        <dbReference type="SAM" id="Phobius"/>
    </source>
</evidence>
<dbReference type="EMBL" id="AP019309">
    <property type="protein sequence ID" value="BBH27533.1"/>
    <property type="molecule type" value="Genomic_DNA"/>
</dbReference>
<dbReference type="RefSeq" id="WP_125120250.1">
    <property type="nucleotide sequence ID" value="NZ_AP019309.1"/>
</dbReference>
<dbReference type="PANTHER" id="PTHR30255:SF2">
    <property type="entry name" value="SINGLE-STRANDED-DNA-SPECIFIC EXONUCLEASE RECJ"/>
    <property type="match status" value="1"/>
</dbReference>
<feature type="domain" description="RecJ OB" evidence="3">
    <location>
        <begin position="292"/>
        <end position="388"/>
    </location>
</feature>
<dbReference type="InterPro" id="IPR041122">
    <property type="entry name" value="RecJ_OB"/>
</dbReference>
<dbReference type="GO" id="GO:0016787">
    <property type="term" value="F:hydrolase activity"/>
    <property type="evidence" value="ECO:0007669"/>
    <property type="project" value="UniProtKB-KW"/>
</dbReference>
<dbReference type="AlphaFoldDB" id="A0A3G9JRB9"/>
<accession>A0A3G9JRB9</accession>
<evidence type="ECO:0000259" key="3">
    <source>
        <dbReference type="Pfam" id="PF17768"/>
    </source>
</evidence>
<dbReference type="KEGG" id="ebm:SG0102_24670"/>